<proteinExistence type="predicted"/>
<comment type="cofactor">
    <cofactor evidence="1">
        <name>pyridoxal 5'-phosphate</name>
        <dbReference type="ChEBI" id="CHEBI:597326"/>
    </cofactor>
</comment>
<accession>A0ABV8J8U0</accession>
<dbReference type="PANTHER" id="PTHR48078:SF6">
    <property type="entry name" value="L-THREONINE DEHYDRATASE CATABOLIC TDCB"/>
    <property type="match status" value="1"/>
</dbReference>
<dbReference type="InterPro" id="IPR036052">
    <property type="entry name" value="TrpB-like_PALP_sf"/>
</dbReference>
<organism evidence="5 6">
    <name type="scientific">Salinithrix halophila</name>
    <dbReference type="NCBI Taxonomy" id="1485204"/>
    <lineage>
        <taxon>Bacteria</taxon>
        <taxon>Bacillati</taxon>
        <taxon>Bacillota</taxon>
        <taxon>Bacilli</taxon>
        <taxon>Bacillales</taxon>
        <taxon>Thermoactinomycetaceae</taxon>
        <taxon>Salinithrix</taxon>
    </lineage>
</organism>
<evidence type="ECO:0000256" key="3">
    <source>
        <dbReference type="ARBA" id="ARBA00023239"/>
    </source>
</evidence>
<protein>
    <submittedName>
        <fullName evidence="5">Pyridoxal-phosphate dependent enzyme</fullName>
    </submittedName>
</protein>
<feature type="domain" description="Tryptophan synthase beta chain-like PALP" evidence="4">
    <location>
        <begin position="32"/>
        <end position="331"/>
    </location>
</feature>
<dbReference type="SUPFAM" id="SSF53686">
    <property type="entry name" value="Tryptophan synthase beta subunit-like PLP-dependent enzymes"/>
    <property type="match status" value="1"/>
</dbReference>
<evidence type="ECO:0000313" key="6">
    <source>
        <dbReference type="Proteomes" id="UP001595843"/>
    </source>
</evidence>
<dbReference type="Gene3D" id="3.40.50.1100">
    <property type="match status" value="2"/>
</dbReference>
<sequence length="339" mass="37368">MDYRSMLPWDRDGKKPGMMRYGNRLPYTIFPTLGEGNTPLLELPRLADKLGISSFRMKDEGQNPTGSHKDRFSPLVIARALETDARVLVTASSGNAGLSVTSYAAFAGLDCVVISQENLNKGLQKAIQGTGAKLLLMNQPHERWELMHRFVEEEGYFPVTNYINPPVGSHPCGVQGYKTIAYEIYEQSGNRAPDAVLVPTSRGDLLWGIKEGFDELSRIGLIQRIPRLVAIEPIPRLSEVLVGEDWRKEFTDGHTPLLSIGGNTVAWQAVSALQETEGSAVVVGAEEASAAQEELEQHGLYLELSSATILAAARQLIQKRWIKPEEYVIAVGTSHGWKL</sequence>
<dbReference type="Pfam" id="PF00291">
    <property type="entry name" value="PALP"/>
    <property type="match status" value="1"/>
</dbReference>
<evidence type="ECO:0000256" key="2">
    <source>
        <dbReference type="ARBA" id="ARBA00022898"/>
    </source>
</evidence>
<reference evidence="6" key="1">
    <citation type="journal article" date="2019" name="Int. J. Syst. Evol. Microbiol.">
        <title>The Global Catalogue of Microorganisms (GCM) 10K type strain sequencing project: providing services to taxonomists for standard genome sequencing and annotation.</title>
        <authorList>
            <consortium name="The Broad Institute Genomics Platform"/>
            <consortium name="The Broad Institute Genome Sequencing Center for Infectious Disease"/>
            <person name="Wu L."/>
            <person name="Ma J."/>
        </authorList>
    </citation>
    <scope>NUCLEOTIDE SEQUENCE [LARGE SCALE GENOMIC DNA]</scope>
    <source>
        <strain evidence="6">IBRC-M 10813</strain>
    </source>
</reference>
<gene>
    <name evidence="5" type="ORF">ACFOUO_00510</name>
</gene>
<evidence type="ECO:0000256" key="1">
    <source>
        <dbReference type="ARBA" id="ARBA00001933"/>
    </source>
</evidence>
<dbReference type="Proteomes" id="UP001595843">
    <property type="component" value="Unassembled WGS sequence"/>
</dbReference>
<comment type="caution">
    <text evidence="5">The sequence shown here is derived from an EMBL/GenBank/DDBJ whole genome shotgun (WGS) entry which is preliminary data.</text>
</comment>
<keyword evidence="2" id="KW-0663">Pyridoxal phosphate</keyword>
<dbReference type="EMBL" id="JBHSAP010000003">
    <property type="protein sequence ID" value="MFC4075302.1"/>
    <property type="molecule type" value="Genomic_DNA"/>
</dbReference>
<keyword evidence="3" id="KW-0456">Lyase</keyword>
<keyword evidence="6" id="KW-1185">Reference proteome</keyword>
<dbReference type="InterPro" id="IPR001926">
    <property type="entry name" value="TrpB-like_PALP"/>
</dbReference>
<dbReference type="InterPro" id="IPR050147">
    <property type="entry name" value="Ser/Thr_Dehydratase"/>
</dbReference>
<evidence type="ECO:0000313" key="5">
    <source>
        <dbReference type="EMBL" id="MFC4075302.1"/>
    </source>
</evidence>
<name>A0ABV8J8U0_9BACL</name>
<evidence type="ECO:0000259" key="4">
    <source>
        <dbReference type="Pfam" id="PF00291"/>
    </source>
</evidence>
<dbReference type="PANTHER" id="PTHR48078">
    <property type="entry name" value="THREONINE DEHYDRATASE, MITOCHONDRIAL-RELATED"/>
    <property type="match status" value="1"/>
</dbReference>